<dbReference type="Pfam" id="PF00069">
    <property type="entry name" value="Pkinase"/>
    <property type="match status" value="1"/>
</dbReference>
<dbReference type="EMBL" id="MPIN01000022">
    <property type="protein sequence ID" value="OJH34173.1"/>
    <property type="molecule type" value="Genomic_DNA"/>
</dbReference>
<name>A0A1L9AW72_9BACT</name>
<reference evidence="5 6" key="2">
    <citation type="submission" date="2016-12" db="EMBL/GenBank/DDBJ databases">
        <title>Draft Genome Sequence of Cystobacter ferrugineus Strain Cbfe23.</title>
        <authorList>
            <person name="Akbar S."/>
            <person name="Dowd S.E."/>
            <person name="Stevens D.C."/>
        </authorList>
    </citation>
    <scope>NUCLEOTIDE SEQUENCE [LARGE SCALE GENOMIC DNA]</scope>
    <source>
        <strain evidence="5 6">Cbfe23</strain>
    </source>
</reference>
<gene>
    <name evidence="5" type="ORF">BON30_45110</name>
</gene>
<organism evidence="5 6">
    <name type="scientific">Cystobacter ferrugineus</name>
    <dbReference type="NCBI Taxonomy" id="83449"/>
    <lineage>
        <taxon>Bacteria</taxon>
        <taxon>Pseudomonadati</taxon>
        <taxon>Myxococcota</taxon>
        <taxon>Myxococcia</taxon>
        <taxon>Myxococcales</taxon>
        <taxon>Cystobacterineae</taxon>
        <taxon>Archangiaceae</taxon>
        <taxon>Cystobacter</taxon>
    </lineage>
</organism>
<dbReference type="SUPFAM" id="SSF56112">
    <property type="entry name" value="Protein kinase-like (PK-like)"/>
    <property type="match status" value="1"/>
</dbReference>
<dbReference type="InterPro" id="IPR020472">
    <property type="entry name" value="WD40_PAC1"/>
</dbReference>
<reference evidence="6" key="1">
    <citation type="submission" date="2016-11" db="EMBL/GenBank/DDBJ databases">
        <authorList>
            <person name="Shukria A."/>
            <person name="Stevens D.C."/>
        </authorList>
    </citation>
    <scope>NUCLEOTIDE SEQUENCE [LARGE SCALE GENOMIC DNA]</scope>
    <source>
        <strain evidence="6">Cbfe23</strain>
    </source>
</reference>
<dbReference type="InterPro" id="IPR011009">
    <property type="entry name" value="Kinase-like_dom_sf"/>
</dbReference>
<dbReference type="SMART" id="SM00320">
    <property type="entry name" value="WD40"/>
    <property type="match status" value="14"/>
</dbReference>
<dbReference type="GO" id="GO:0005524">
    <property type="term" value="F:ATP binding"/>
    <property type="evidence" value="ECO:0007669"/>
    <property type="project" value="InterPro"/>
</dbReference>
<dbReference type="PANTHER" id="PTHR19848:SF8">
    <property type="entry name" value="F-BOX AND WD REPEAT DOMAIN CONTAINING 7"/>
    <property type="match status" value="1"/>
</dbReference>
<dbReference type="SUPFAM" id="SSF50998">
    <property type="entry name" value="Quinoprotein alcohol dehydrogenase-like"/>
    <property type="match status" value="1"/>
</dbReference>
<dbReference type="STRING" id="83449.BON30_45110"/>
<feature type="repeat" description="WD" evidence="3">
    <location>
        <begin position="428"/>
        <end position="469"/>
    </location>
</feature>
<feature type="repeat" description="WD" evidence="3">
    <location>
        <begin position="470"/>
        <end position="502"/>
    </location>
</feature>
<dbReference type="SUPFAM" id="SSF82171">
    <property type="entry name" value="DPP6 N-terminal domain-like"/>
    <property type="match status" value="1"/>
</dbReference>
<keyword evidence="5" id="KW-0418">Kinase</keyword>
<sequence>MREPESSGIGDAPTLRTLTPTSLERLRPSHLLPVVDPAHYALVGELAHGGIGRILRARDLRLGRPVAIKQMLSPTPGTESRFMTEAFVTARLQHPAIVPVYEAGRWPNGELFYSMKLVSGRSLADVIAEHKTLEERLALLPHVLAVAEAMAYAHSERIIHRDLKPANILVGGFGETVVIDWGLAKDLSRAENTALSQALVPEGSSPDDGLTRVGTVMGTPAYMPPEQAAGQSVDERADVYALGAILYHLLAGTRPYEGNTSDQVLAKVVSGPPRPLAHLQEGIPRDLLAIVSKAMARRPDDRYTTAREMAEDLRRFQTGQIVGAYEYSRMELLRRFVRRHRAALMVTAVALVLLAALGEESFRRISAERDAAQETNDQLQLTQARDDVEDAPNEAIEHLRKISHSFKKWSAARTIAADAQAHGFTTVLRGHTQTINDIAFTADGGALVSVSDDSTLRVWDLEQGQSLHELKAHEDEVWRLRMLPEGRGFITSDKQGVLRQWDPTTYESRVFASLGGPVSAITVGCEGRCLLAATQADDVLHQWDLATGEARTFHTGVQGIEELLVSPLGPWVFVRGHRNAASALGNLAQGSFQVLKQTRPTAGGFCPDGRLFTVDAQGELHAWRPGTSEGRLLTRNLGIGTALTFVPGTAWVVIGTQEGVIRLWNFDTGLLRELHHHQGLVNSLDVTSDGRHLASASADRTAVLWELATGEPRVLRGPRQQAHLVLFSPDDRRLAMASYTGQLRSFSMETKLHHVLSAGAAPQVSLVLSSNGKRLATMSEQGVLRLLDAYSGRTIQEVPGFSPEAMGISPDGDWLAAGGVDGRVHLYASDTGSERPLPPGHETRVTAVTFSGKDPRLATADEHGEIWLWEPGEGQGRRLGTHGAKVWQLAFSPQDGSLASAGDNGEVRLWNVATGDFRSLPGNKGAVHAVAISPDGDHLVMGGMDQLLFWDLRSGQRIERDTKKGDVLELRYSPGGDVVASRDLRDGNVMLWDGRTGEPRQTGESHGMLRGHQGDVLGIAFSPDGTRLASASLDKTVRLWDLATGENRALRGHTGPVGAVAFFPDGKTLVSTGHDGTTRHWPDDLPLEPEALRAWMSTFKQDKPPSMNSWP</sequence>
<dbReference type="GO" id="GO:0004672">
    <property type="term" value="F:protein kinase activity"/>
    <property type="evidence" value="ECO:0007669"/>
    <property type="project" value="InterPro"/>
</dbReference>
<feature type="repeat" description="WD" evidence="3">
    <location>
        <begin position="879"/>
        <end position="920"/>
    </location>
</feature>
<dbReference type="SMART" id="SM00220">
    <property type="entry name" value="S_TKc"/>
    <property type="match status" value="1"/>
</dbReference>
<keyword evidence="6" id="KW-1185">Reference proteome</keyword>
<feature type="repeat" description="WD" evidence="3">
    <location>
        <begin position="674"/>
        <end position="715"/>
    </location>
</feature>
<dbReference type="PANTHER" id="PTHR19848">
    <property type="entry name" value="WD40 REPEAT PROTEIN"/>
    <property type="match status" value="1"/>
</dbReference>
<evidence type="ECO:0000313" key="6">
    <source>
        <dbReference type="Proteomes" id="UP000182229"/>
    </source>
</evidence>
<dbReference type="Gene3D" id="1.10.510.10">
    <property type="entry name" value="Transferase(Phosphotransferase) domain 1"/>
    <property type="match status" value="1"/>
</dbReference>
<dbReference type="InterPro" id="IPR000719">
    <property type="entry name" value="Prot_kinase_dom"/>
</dbReference>
<dbReference type="Pfam" id="PF00400">
    <property type="entry name" value="WD40"/>
    <property type="match status" value="9"/>
</dbReference>
<dbReference type="PROSITE" id="PS50082">
    <property type="entry name" value="WD_REPEATS_2"/>
    <property type="match status" value="7"/>
</dbReference>
<feature type="repeat" description="WD" evidence="3">
    <location>
        <begin position="838"/>
        <end position="870"/>
    </location>
</feature>
<dbReference type="InterPro" id="IPR015943">
    <property type="entry name" value="WD40/YVTN_repeat-like_dom_sf"/>
</dbReference>
<dbReference type="InterPro" id="IPR011047">
    <property type="entry name" value="Quinoprotein_ADH-like_sf"/>
</dbReference>
<dbReference type="PROSITE" id="PS50294">
    <property type="entry name" value="WD_REPEATS_REGION"/>
    <property type="match status" value="5"/>
</dbReference>
<dbReference type="InterPro" id="IPR001680">
    <property type="entry name" value="WD40_rpt"/>
</dbReference>
<keyword evidence="2" id="KW-0677">Repeat</keyword>
<dbReference type="AlphaFoldDB" id="A0A1L9AW72"/>
<dbReference type="CDD" id="cd00200">
    <property type="entry name" value="WD40"/>
    <property type="match status" value="1"/>
</dbReference>
<evidence type="ECO:0000256" key="2">
    <source>
        <dbReference type="ARBA" id="ARBA00022737"/>
    </source>
</evidence>
<accession>A0A1L9AW72</accession>
<dbReference type="PROSITE" id="PS00678">
    <property type="entry name" value="WD_REPEATS_1"/>
    <property type="match status" value="4"/>
</dbReference>
<comment type="caution">
    <text evidence="5">The sequence shown here is derived from an EMBL/GenBank/DDBJ whole genome shotgun (WGS) entry which is preliminary data.</text>
</comment>
<feature type="domain" description="Protein kinase" evidence="4">
    <location>
        <begin position="40"/>
        <end position="316"/>
    </location>
</feature>
<evidence type="ECO:0000256" key="3">
    <source>
        <dbReference type="PROSITE-ProRule" id="PRU00221"/>
    </source>
</evidence>
<feature type="repeat" description="WD" evidence="3">
    <location>
        <begin position="1050"/>
        <end position="1081"/>
    </location>
</feature>
<dbReference type="PROSITE" id="PS50011">
    <property type="entry name" value="PROTEIN_KINASE_DOM"/>
    <property type="match status" value="1"/>
</dbReference>
<feature type="repeat" description="WD" evidence="3">
    <location>
        <begin position="1009"/>
        <end position="1050"/>
    </location>
</feature>
<keyword evidence="1 3" id="KW-0853">WD repeat</keyword>
<dbReference type="CDD" id="cd14014">
    <property type="entry name" value="STKc_PknB_like"/>
    <property type="match status" value="1"/>
</dbReference>
<protein>
    <submittedName>
        <fullName evidence="5">Protein kinase</fullName>
    </submittedName>
</protein>
<proteinExistence type="predicted"/>
<dbReference type="PRINTS" id="PR00320">
    <property type="entry name" value="GPROTEINBRPT"/>
</dbReference>
<dbReference type="InterPro" id="IPR019775">
    <property type="entry name" value="WD40_repeat_CS"/>
</dbReference>
<keyword evidence="5" id="KW-0808">Transferase</keyword>
<dbReference type="SUPFAM" id="SSF50960">
    <property type="entry name" value="TolB, C-terminal domain"/>
    <property type="match status" value="1"/>
</dbReference>
<dbReference type="Gene3D" id="3.30.200.20">
    <property type="entry name" value="Phosphorylase Kinase, domain 1"/>
    <property type="match status" value="1"/>
</dbReference>
<evidence type="ECO:0000313" key="5">
    <source>
        <dbReference type="EMBL" id="OJH34173.1"/>
    </source>
</evidence>
<dbReference type="PROSITE" id="PS00108">
    <property type="entry name" value="PROTEIN_KINASE_ST"/>
    <property type="match status" value="1"/>
</dbReference>
<dbReference type="InterPro" id="IPR008271">
    <property type="entry name" value="Ser/Thr_kinase_AS"/>
</dbReference>
<evidence type="ECO:0000256" key="1">
    <source>
        <dbReference type="ARBA" id="ARBA00022574"/>
    </source>
</evidence>
<dbReference type="Proteomes" id="UP000182229">
    <property type="component" value="Unassembled WGS sequence"/>
</dbReference>
<evidence type="ECO:0000259" key="4">
    <source>
        <dbReference type="PROSITE" id="PS50011"/>
    </source>
</evidence>
<dbReference type="Gene3D" id="2.130.10.10">
    <property type="entry name" value="YVTN repeat-like/Quinoprotein amine dehydrogenase"/>
    <property type="match status" value="4"/>
</dbReference>